<evidence type="ECO:0000259" key="11">
    <source>
        <dbReference type="PROSITE" id="PS50109"/>
    </source>
</evidence>
<dbReference type="Gene3D" id="3.30.565.10">
    <property type="entry name" value="Histidine kinase-like ATPase, C-terminal domain"/>
    <property type="match status" value="1"/>
</dbReference>
<keyword evidence="13" id="KW-1185">Reference proteome</keyword>
<feature type="transmembrane region" description="Helical" evidence="9">
    <location>
        <begin position="33"/>
        <end position="54"/>
    </location>
</feature>
<dbReference type="InterPro" id="IPR003594">
    <property type="entry name" value="HATPase_dom"/>
</dbReference>
<keyword evidence="3" id="KW-0597">Phosphoprotein</keyword>
<keyword evidence="8" id="KW-0902">Two-component regulatory system</keyword>
<dbReference type="Pfam" id="PF02518">
    <property type="entry name" value="HATPase_c"/>
    <property type="match status" value="1"/>
</dbReference>
<dbReference type="EC" id="2.7.13.3" evidence="2"/>
<feature type="signal peptide" evidence="10">
    <location>
        <begin position="1"/>
        <end position="23"/>
    </location>
</feature>
<keyword evidence="6 12" id="KW-0418">Kinase</keyword>
<sequence>MKRVPRYLSAALLFGGACAPSRAFSPAAWSAQTPALMVAALWLLALGWVLHTLLRYRVGVDDRRNDAQVQLGVERHARALAERALAETHKVLCRLLEQQEAVRDTERLRIARDIHDDLGQNLMALKIELTLLQRSTRGADPQLNAQLGIMVRNLDLAIRSLRGIINDLRPPALDAGLRFAMEWQLSEFSRLNGIEHCFSADPAAFDNGKELDAMLFRILQESLSNVARHAQATEVRVDLSCAPGSVNLAIRDNGTGIKRHHAADCRGLDGIRDRVAAVGGSVSIDSPPGGGCQLSIAVPLTRALTLGGAASPHGLA</sequence>
<dbReference type="Gene3D" id="1.20.5.1930">
    <property type="match status" value="1"/>
</dbReference>
<dbReference type="SUPFAM" id="SSF55874">
    <property type="entry name" value="ATPase domain of HSP90 chaperone/DNA topoisomerase II/histidine kinase"/>
    <property type="match status" value="1"/>
</dbReference>
<dbReference type="PANTHER" id="PTHR24421">
    <property type="entry name" value="NITRATE/NITRITE SENSOR PROTEIN NARX-RELATED"/>
    <property type="match status" value="1"/>
</dbReference>
<comment type="caution">
    <text evidence="12">The sequence shown here is derived from an EMBL/GenBank/DDBJ whole genome shotgun (WGS) entry which is preliminary data.</text>
</comment>
<evidence type="ECO:0000256" key="8">
    <source>
        <dbReference type="ARBA" id="ARBA00023012"/>
    </source>
</evidence>
<comment type="catalytic activity">
    <reaction evidence="1">
        <text>ATP + protein L-histidine = ADP + protein N-phospho-L-histidine.</text>
        <dbReference type="EC" id="2.7.13.3"/>
    </reaction>
</comment>
<dbReference type="Proteomes" id="UP000809349">
    <property type="component" value="Unassembled WGS sequence"/>
</dbReference>
<dbReference type="RefSeq" id="WP_223470204.1">
    <property type="nucleotide sequence ID" value="NZ_JAFBIL020000009.1"/>
</dbReference>
<evidence type="ECO:0000256" key="2">
    <source>
        <dbReference type="ARBA" id="ARBA00012438"/>
    </source>
</evidence>
<dbReference type="SMART" id="SM00387">
    <property type="entry name" value="HATPase_c"/>
    <property type="match status" value="1"/>
</dbReference>
<dbReference type="InterPro" id="IPR050482">
    <property type="entry name" value="Sensor_HK_TwoCompSys"/>
</dbReference>
<gene>
    <name evidence="12" type="ORF">I4X03_020720</name>
</gene>
<reference evidence="12 13" key="1">
    <citation type="submission" date="2021-08" db="EMBL/GenBank/DDBJ databases">
        <title>Massilia sp. R798.</title>
        <authorList>
            <person name="Baek J.H."/>
            <person name="Jung H.S."/>
            <person name="Kim K.R."/>
            <person name="Jeon C.O."/>
        </authorList>
    </citation>
    <scope>NUCLEOTIDE SEQUENCE [LARGE SCALE GENOMIC DNA]</scope>
    <source>
        <strain evidence="12 13">R798</strain>
    </source>
</reference>
<dbReference type="InterPro" id="IPR005467">
    <property type="entry name" value="His_kinase_dom"/>
</dbReference>
<name>A0ABS7SUU7_9BURK</name>
<organism evidence="12 13">
    <name type="scientific">Massilia soli</name>
    <dbReference type="NCBI Taxonomy" id="2792854"/>
    <lineage>
        <taxon>Bacteria</taxon>
        <taxon>Pseudomonadati</taxon>
        <taxon>Pseudomonadota</taxon>
        <taxon>Betaproteobacteria</taxon>
        <taxon>Burkholderiales</taxon>
        <taxon>Oxalobacteraceae</taxon>
        <taxon>Telluria group</taxon>
        <taxon>Massilia</taxon>
    </lineage>
</organism>
<dbReference type="CDD" id="cd16917">
    <property type="entry name" value="HATPase_UhpB-NarQ-NarX-like"/>
    <property type="match status" value="1"/>
</dbReference>
<keyword evidence="7" id="KW-0067">ATP-binding</keyword>
<proteinExistence type="predicted"/>
<protein>
    <recommendedName>
        <fullName evidence="2">histidine kinase</fullName>
        <ecNumber evidence="2">2.7.13.3</ecNumber>
    </recommendedName>
</protein>
<dbReference type="EMBL" id="JAFBIL020000009">
    <property type="protein sequence ID" value="MBZ2209700.1"/>
    <property type="molecule type" value="Genomic_DNA"/>
</dbReference>
<dbReference type="PANTHER" id="PTHR24421:SF10">
    <property type="entry name" value="NITRATE_NITRITE SENSOR PROTEIN NARQ"/>
    <property type="match status" value="1"/>
</dbReference>
<evidence type="ECO:0000313" key="13">
    <source>
        <dbReference type="Proteomes" id="UP000809349"/>
    </source>
</evidence>
<dbReference type="PROSITE" id="PS50109">
    <property type="entry name" value="HIS_KIN"/>
    <property type="match status" value="1"/>
</dbReference>
<dbReference type="InterPro" id="IPR036890">
    <property type="entry name" value="HATPase_C_sf"/>
</dbReference>
<keyword evidence="4" id="KW-0808">Transferase</keyword>
<keyword evidence="10" id="KW-0732">Signal</keyword>
<feature type="domain" description="Histidine kinase" evidence="11">
    <location>
        <begin position="215"/>
        <end position="302"/>
    </location>
</feature>
<evidence type="ECO:0000256" key="6">
    <source>
        <dbReference type="ARBA" id="ARBA00022777"/>
    </source>
</evidence>
<evidence type="ECO:0000256" key="9">
    <source>
        <dbReference type="SAM" id="Phobius"/>
    </source>
</evidence>
<dbReference type="InterPro" id="IPR011712">
    <property type="entry name" value="Sig_transdc_His_kin_sub3_dim/P"/>
</dbReference>
<dbReference type="GO" id="GO:0016301">
    <property type="term" value="F:kinase activity"/>
    <property type="evidence" value="ECO:0007669"/>
    <property type="project" value="UniProtKB-KW"/>
</dbReference>
<evidence type="ECO:0000256" key="7">
    <source>
        <dbReference type="ARBA" id="ARBA00022840"/>
    </source>
</evidence>
<keyword evidence="9" id="KW-0812">Transmembrane</keyword>
<keyword evidence="9" id="KW-1133">Transmembrane helix</keyword>
<evidence type="ECO:0000256" key="4">
    <source>
        <dbReference type="ARBA" id="ARBA00022679"/>
    </source>
</evidence>
<accession>A0ABS7SUU7</accession>
<evidence type="ECO:0000313" key="12">
    <source>
        <dbReference type="EMBL" id="MBZ2209700.1"/>
    </source>
</evidence>
<keyword evidence="9" id="KW-0472">Membrane</keyword>
<feature type="chain" id="PRO_5045600831" description="histidine kinase" evidence="10">
    <location>
        <begin position="24"/>
        <end position="316"/>
    </location>
</feature>
<evidence type="ECO:0000256" key="10">
    <source>
        <dbReference type="SAM" id="SignalP"/>
    </source>
</evidence>
<evidence type="ECO:0000256" key="3">
    <source>
        <dbReference type="ARBA" id="ARBA00022553"/>
    </source>
</evidence>
<evidence type="ECO:0000256" key="1">
    <source>
        <dbReference type="ARBA" id="ARBA00000085"/>
    </source>
</evidence>
<keyword evidence="5" id="KW-0547">Nucleotide-binding</keyword>
<dbReference type="PROSITE" id="PS51257">
    <property type="entry name" value="PROKAR_LIPOPROTEIN"/>
    <property type="match status" value="1"/>
</dbReference>
<evidence type="ECO:0000256" key="5">
    <source>
        <dbReference type="ARBA" id="ARBA00022741"/>
    </source>
</evidence>
<dbReference type="Pfam" id="PF07730">
    <property type="entry name" value="HisKA_3"/>
    <property type="match status" value="1"/>
</dbReference>